<feature type="region of interest" description="Disordered" evidence="1">
    <location>
        <begin position="15"/>
        <end position="39"/>
    </location>
</feature>
<gene>
    <name evidence="2" type="ORF">Cvel_6284</name>
</gene>
<dbReference type="AlphaFoldDB" id="A0A0G4HC73"/>
<feature type="region of interest" description="Disordered" evidence="1">
    <location>
        <begin position="53"/>
        <end position="89"/>
    </location>
</feature>
<proteinExistence type="predicted"/>
<sequence>MAEAKRLAAKSYTNAIDEAPGGPPVWVKAQSSTPNPPKQKSLIAKEEVAFVGGAGFPPRGKGHRGGRGRGNIGSGRGDYQRSWQGRAEG</sequence>
<dbReference type="EMBL" id="CDMZ01002268">
    <property type="protein sequence ID" value="CEM41593.1"/>
    <property type="molecule type" value="Genomic_DNA"/>
</dbReference>
<evidence type="ECO:0000256" key="1">
    <source>
        <dbReference type="SAM" id="MobiDB-lite"/>
    </source>
</evidence>
<protein>
    <submittedName>
        <fullName evidence="2">Uncharacterized protein</fullName>
    </submittedName>
</protein>
<name>A0A0G4HC73_9ALVE</name>
<reference evidence="2" key="1">
    <citation type="submission" date="2014-11" db="EMBL/GenBank/DDBJ databases">
        <authorList>
            <person name="Otto D Thomas"/>
            <person name="Naeem Raeece"/>
        </authorList>
    </citation>
    <scope>NUCLEOTIDE SEQUENCE</scope>
</reference>
<dbReference type="VEuPathDB" id="CryptoDB:Cvel_6284"/>
<evidence type="ECO:0000313" key="2">
    <source>
        <dbReference type="EMBL" id="CEM41593.1"/>
    </source>
</evidence>
<organism evidence="2">
    <name type="scientific">Chromera velia CCMP2878</name>
    <dbReference type="NCBI Taxonomy" id="1169474"/>
    <lineage>
        <taxon>Eukaryota</taxon>
        <taxon>Sar</taxon>
        <taxon>Alveolata</taxon>
        <taxon>Colpodellida</taxon>
        <taxon>Chromeraceae</taxon>
        <taxon>Chromera</taxon>
    </lineage>
</organism>
<accession>A0A0G4HC73</accession>